<reference evidence="2" key="1">
    <citation type="submission" date="2017-02" db="UniProtKB">
        <authorList>
            <consortium name="WormBaseParasite"/>
        </authorList>
    </citation>
    <scope>IDENTIFICATION</scope>
</reference>
<name>A0A0N5A7I6_PARTI</name>
<evidence type="ECO:0000313" key="2">
    <source>
        <dbReference type="WBParaSite" id="PTRK_0001796600.1"/>
    </source>
</evidence>
<evidence type="ECO:0000313" key="1">
    <source>
        <dbReference type="Proteomes" id="UP000038045"/>
    </source>
</evidence>
<accession>A0A0N5A7I6</accession>
<organism evidence="1 2">
    <name type="scientific">Parastrongyloides trichosuri</name>
    <name type="common">Possum-specific nematode worm</name>
    <dbReference type="NCBI Taxonomy" id="131310"/>
    <lineage>
        <taxon>Eukaryota</taxon>
        <taxon>Metazoa</taxon>
        <taxon>Ecdysozoa</taxon>
        <taxon>Nematoda</taxon>
        <taxon>Chromadorea</taxon>
        <taxon>Rhabditida</taxon>
        <taxon>Tylenchina</taxon>
        <taxon>Panagrolaimomorpha</taxon>
        <taxon>Strongyloidoidea</taxon>
        <taxon>Strongyloididae</taxon>
        <taxon>Parastrongyloides</taxon>
    </lineage>
</organism>
<keyword evidence="1" id="KW-1185">Reference proteome</keyword>
<protein>
    <submittedName>
        <fullName evidence="2">Ig_7 domain-containing protein</fullName>
    </submittedName>
</protein>
<dbReference type="WBParaSite" id="PTRK_0001796600.1">
    <property type="protein sequence ID" value="PTRK_0001796600.1"/>
    <property type="gene ID" value="PTRK_0001796600"/>
</dbReference>
<proteinExistence type="predicted"/>
<dbReference type="Proteomes" id="UP000038045">
    <property type="component" value="Unplaced"/>
</dbReference>
<sequence length="328" mass="35631">QCDAYSTALKIVVYDKVTISNAGIDISVCETSAISLNANTVGPNETGIWSVISPLNYQPFSPSDINNPNASINNLPVNQEVILKWTITNTICNTSSSDLVTIVNYQLPANTISANQTLFCNGKADITITGSTPINIGNPLTYRWQQSLNGIDWTDIQNAIEKDLSVPEFYQTTWFRRIITIGQCDAYSTALKIVVYDKVTISNAGIDISVCETPAISLNANTVGSNEAGTWSVISPLDYQPFSPSDINNPNASINNLPANQEVILKWTITNTICNTSSSDLVTIVNYQLPANTISANQTLFCDGKADMTITGSTPINIGNPLTYRWQQ</sequence>
<dbReference type="AlphaFoldDB" id="A0A0N5A7I6"/>